<evidence type="ECO:0000313" key="1">
    <source>
        <dbReference type="EMBL" id="VDN38176.1"/>
    </source>
</evidence>
<dbReference type="Proteomes" id="UP000281553">
    <property type="component" value="Unassembled WGS sequence"/>
</dbReference>
<protein>
    <submittedName>
        <fullName evidence="1">Uncharacterized protein</fullName>
    </submittedName>
</protein>
<dbReference type="EMBL" id="UYRU01092579">
    <property type="protein sequence ID" value="VDN38176.1"/>
    <property type="molecule type" value="Genomic_DNA"/>
</dbReference>
<reference evidence="1 2" key="1">
    <citation type="submission" date="2018-11" db="EMBL/GenBank/DDBJ databases">
        <authorList>
            <consortium name="Pathogen Informatics"/>
        </authorList>
    </citation>
    <scope>NUCLEOTIDE SEQUENCE [LARGE SCALE GENOMIC DNA]</scope>
</reference>
<dbReference type="AlphaFoldDB" id="A0A3P7R4P9"/>
<name>A0A3P7R4P9_DIBLA</name>
<proteinExistence type="predicted"/>
<evidence type="ECO:0000313" key="2">
    <source>
        <dbReference type="Proteomes" id="UP000281553"/>
    </source>
</evidence>
<accession>A0A3P7R4P9</accession>
<organism evidence="1 2">
    <name type="scientific">Dibothriocephalus latus</name>
    <name type="common">Fish tapeworm</name>
    <name type="synonym">Diphyllobothrium latum</name>
    <dbReference type="NCBI Taxonomy" id="60516"/>
    <lineage>
        <taxon>Eukaryota</taxon>
        <taxon>Metazoa</taxon>
        <taxon>Spiralia</taxon>
        <taxon>Lophotrochozoa</taxon>
        <taxon>Platyhelminthes</taxon>
        <taxon>Cestoda</taxon>
        <taxon>Eucestoda</taxon>
        <taxon>Diphyllobothriidea</taxon>
        <taxon>Diphyllobothriidae</taxon>
        <taxon>Dibothriocephalus</taxon>
    </lineage>
</organism>
<gene>
    <name evidence="1" type="ORF">DILT_LOCUS17543</name>
</gene>
<feature type="non-terminal residue" evidence="1">
    <location>
        <position position="48"/>
    </location>
</feature>
<sequence>MGLNLSGLSLEKICFRDCNLSGAVLFELVRWLRYLMTLTESSSIFMGG</sequence>
<keyword evidence="2" id="KW-1185">Reference proteome</keyword>